<organism evidence="4">
    <name type="scientific">Gongylonema pulchrum</name>
    <dbReference type="NCBI Taxonomy" id="637853"/>
    <lineage>
        <taxon>Eukaryota</taxon>
        <taxon>Metazoa</taxon>
        <taxon>Ecdysozoa</taxon>
        <taxon>Nematoda</taxon>
        <taxon>Chromadorea</taxon>
        <taxon>Rhabditida</taxon>
        <taxon>Spirurina</taxon>
        <taxon>Spiruromorpha</taxon>
        <taxon>Spiruroidea</taxon>
        <taxon>Gongylonematidae</taxon>
        <taxon>Gongylonema</taxon>
    </lineage>
</organism>
<dbReference type="Proteomes" id="UP000271098">
    <property type="component" value="Unassembled WGS sequence"/>
</dbReference>
<keyword evidence="3" id="KW-1185">Reference proteome</keyword>
<feature type="region of interest" description="Disordered" evidence="1">
    <location>
        <begin position="1"/>
        <end position="22"/>
    </location>
</feature>
<dbReference type="AlphaFoldDB" id="A0A183EZV6"/>
<evidence type="ECO:0000313" key="3">
    <source>
        <dbReference type="Proteomes" id="UP000271098"/>
    </source>
</evidence>
<evidence type="ECO:0000313" key="2">
    <source>
        <dbReference type="EMBL" id="VDN45641.1"/>
    </source>
</evidence>
<reference evidence="4" key="1">
    <citation type="submission" date="2016-06" db="UniProtKB">
        <authorList>
            <consortium name="WormBaseParasite"/>
        </authorList>
    </citation>
    <scope>IDENTIFICATION</scope>
</reference>
<sequence>MHPVISVGGNQDMAVQSRTNHQQGLKKIDGYRAIGGLGFETGESLSIGATKANRQRLIDQRPPVYLGQSSEKKTSRAHLKSFKLC</sequence>
<feature type="compositionally biased region" description="Polar residues" evidence="1">
    <location>
        <begin position="13"/>
        <end position="22"/>
    </location>
</feature>
<dbReference type="WBParaSite" id="GPUH_0002652701-mRNA-1">
    <property type="protein sequence ID" value="GPUH_0002652701-mRNA-1"/>
    <property type="gene ID" value="GPUH_0002652701"/>
</dbReference>
<dbReference type="EMBL" id="UYRT01111447">
    <property type="protein sequence ID" value="VDN45641.1"/>
    <property type="molecule type" value="Genomic_DNA"/>
</dbReference>
<evidence type="ECO:0000313" key="4">
    <source>
        <dbReference type="WBParaSite" id="GPUH_0002652701-mRNA-1"/>
    </source>
</evidence>
<gene>
    <name evidence="2" type="ORF">GPUH_LOCUS26497</name>
</gene>
<proteinExistence type="predicted"/>
<evidence type="ECO:0000256" key="1">
    <source>
        <dbReference type="SAM" id="MobiDB-lite"/>
    </source>
</evidence>
<accession>A0A183EZV6</accession>
<protein>
    <submittedName>
        <fullName evidence="4">G-patch domain-containing protein</fullName>
    </submittedName>
</protein>
<reference evidence="2 3" key="2">
    <citation type="submission" date="2018-11" db="EMBL/GenBank/DDBJ databases">
        <authorList>
            <consortium name="Pathogen Informatics"/>
        </authorList>
    </citation>
    <scope>NUCLEOTIDE SEQUENCE [LARGE SCALE GENOMIC DNA]</scope>
</reference>
<name>A0A183EZV6_9BILA</name>